<evidence type="ECO:0000256" key="4">
    <source>
        <dbReference type="ARBA" id="ARBA00023002"/>
    </source>
</evidence>
<dbReference type="InterPro" id="IPR001128">
    <property type="entry name" value="Cyt_P450"/>
</dbReference>
<dbReference type="SUPFAM" id="SSF48264">
    <property type="entry name" value="Cytochrome P450"/>
    <property type="match status" value="1"/>
</dbReference>
<accession>A0A6C0EC93</accession>
<keyword evidence="2" id="KW-0349">Heme</keyword>
<dbReference type="InterPro" id="IPR036396">
    <property type="entry name" value="Cyt_P450_sf"/>
</dbReference>
<dbReference type="EMBL" id="MN739777">
    <property type="protein sequence ID" value="QHT26013.1"/>
    <property type="molecule type" value="Genomic_DNA"/>
</dbReference>
<dbReference type="PANTHER" id="PTHR24291">
    <property type="entry name" value="CYTOCHROME P450 FAMILY 4"/>
    <property type="match status" value="1"/>
</dbReference>
<reference evidence="7" key="1">
    <citation type="journal article" date="2020" name="Nature">
        <title>Giant virus diversity and host interactions through global metagenomics.</title>
        <authorList>
            <person name="Schulz F."/>
            <person name="Roux S."/>
            <person name="Paez-Espino D."/>
            <person name="Jungbluth S."/>
            <person name="Walsh D.A."/>
            <person name="Denef V.J."/>
            <person name="McMahon K.D."/>
            <person name="Konstantinidis K.T."/>
            <person name="Eloe-Fadrosh E.A."/>
            <person name="Kyrpides N.C."/>
            <person name="Woyke T."/>
        </authorList>
    </citation>
    <scope>NUCLEOTIDE SEQUENCE</scope>
    <source>
        <strain evidence="7">GVMAG-M-3300023179-27</strain>
    </source>
</reference>
<dbReference type="GO" id="GO:0016705">
    <property type="term" value="F:oxidoreductase activity, acting on paired donors, with incorporation or reduction of molecular oxygen"/>
    <property type="evidence" value="ECO:0007669"/>
    <property type="project" value="InterPro"/>
</dbReference>
<keyword evidence="4" id="KW-0560">Oxidoreductase</keyword>
<keyword evidence="5" id="KW-0408">Iron</keyword>
<organism evidence="7">
    <name type="scientific">viral metagenome</name>
    <dbReference type="NCBI Taxonomy" id="1070528"/>
    <lineage>
        <taxon>unclassified sequences</taxon>
        <taxon>metagenomes</taxon>
        <taxon>organismal metagenomes</taxon>
    </lineage>
</organism>
<comment type="similarity">
    <text evidence="1">Belongs to the cytochrome P450 family.</text>
</comment>
<evidence type="ECO:0000256" key="1">
    <source>
        <dbReference type="ARBA" id="ARBA00010617"/>
    </source>
</evidence>
<dbReference type="InterPro" id="IPR050196">
    <property type="entry name" value="Cytochrome_P450_Monoox"/>
</dbReference>
<evidence type="ECO:0008006" key="8">
    <source>
        <dbReference type="Google" id="ProtNLM"/>
    </source>
</evidence>
<dbReference type="PANTHER" id="PTHR24291:SF50">
    <property type="entry name" value="BIFUNCTIONAL ALBAFLAVENONE MONOOXYGENASE_TERPENE SYNTHASE"/>
    <property type="match status" value="1"/>
</dbReference>
<sequence length="444" mass="50960">MDITHAFIKYTDCLKTPSAENADKFMNDVKTKDIAKDGFLHMGLCDTYKFKLWKIFGANMPVIRDYFGPLYIVTDTKTAEEVLKLVKNTHGDEKEQFIGNRSAKIIKKQVGKNNLFGCDKTDFHDDLRLNFKDALQDAFAKTDSLQTSIHKIMLPHVRTWLGKMSNFSNFELKKAVDELVAIFFCVVLLGKNPSQTNLYDIINCANGFAKRVTSPVEKFKRLKTDLGDARPDCSRSLYIQIEAKNKDCGHEMILMLEKVGFGNIHSAISSMIYRIATASTQMMEELKGDIVTEEQHKYLNFNGEYTKKFFFETMRLAPPVWLQARKVGKNSVQINDTKLPPYTLVLIPNFILARHIRKEDPHDFNPDAVNDIERANFNPFSSQTSPNSCVGRYIAVPMMEILFGEMLSNYDLYPVHVTEEYKGKIALQFKNNMIFDLKHKNTIY</sequence>
<proteinExistence type="inferred from homology"/>
<protein>
    <recommendedName>
        <fullName evidence="8">Cytochrome P450</fullName>
    </recommendedName>
</protein>
<evidence type="ECO:0000256" key="3">
    <source>
        <dbReference type="ARBA" id="ARBA00022723"/>
    </source>
</evidence>
<dbReference type="Gene3D" id="1.10.630.10">
    <property type="entry name" value="Cytochrome P450"/>
    <property type="match status" value="1"/>
</dbReference>
<dbReference type="GO" id="GO:0005506">
    <property type="term" value="F:iron ion binding"/>
    <property type="evidence" value="ECO:0007669"/>
    <property type="project" value="InterPro"/>
</dbReference>
<dbReference type="Pfam" id="PF00067">
    <property type="entry name" value="p450"/>
    <property type="match status" value="1"/>
</dbReference>
<evidence type="ECO:0000256" key="6">
    <source>
        <dbReference type="ARBA" id="ARBA00023033"/>
    </source>
</evidence>
<name>A0A6C0EC93_9ZZZZ</name>
<evidence type="ECO:0000256" key="2">
    <source>
        <dbReference type="ARBA" id="ARBA00022617"/>
    </source>
</evidence>
<evidence type="ECO:0000256" key="5">
    <source>
        <dbReference type="ARBA" id="ARBA00023004"/>
    </source>
</evidence>
<evidence type="ECO:0000313" key="7">
    <source>
        <dbReference type="EMBL" id="QHT26013.1"/>
    </source>
</evidence>
<dbReference type="AlphaFoldDB" id="A0A6C0EC93"/>
<dbReference type="GO" id="GO:0020037">
    <property type="term" value="F:heme binding"/>
    <property type="evidence" value="ECO:0007669"/>
    <property type="project" value="InterPro"/>
</dbReference>
<dbReference type="GO" id="GO:0004497">
    <property type="term" value="F:monooxygenase activity"/>
    <property type="evidence" value="ECO:0007669"/>
    <property type="project" value="UniProtKB-KW"/>
</dbReference>
<keyword evidence="6" id="KW-0503">Monooxygenase</keyword>
<keyword evidence="3" id="KW-0479">Metal-binding</keyword>